<keyword evidence="1" id="KW-0732">Signal</keyword>
<dbReference type="InterPro" id="IPR005532">
    <property type="entry name" value="SUMF_dom"/>
</dbReference>
<dbReference type="SUPFAM" id="SSF56436">
    <property type="entry name" value="C-type lectin-like"/>
    <property type="match status" value="1"/>
</dbReference>
<feature type="domain" description="Sulfatase-modifying factor enzyme-like" evidence="2">
    <location>
        <begin position="58"/>
        <end position="421"/>
    </location>
</feature>
<evidence type="ECO:0000259" key="2">
    <source>
        <dbReference type="Pfam" id="PF03781"/>
    </source>
</evidence>
<reference evidence="3 4" key="1">
    <citation type="submission" date="2019-09" db="EMBL/GenBank/DDBJ databases">
        <title>Genome sequence and assembly of Taibaiella sp.</title>
        <authorList>
            <person name="Chhetri G."/>
        </authorList>
    </citation>
    <scope>NUCLEOTIDE SEQUENCE [LARGE SCALE GENOMIC DNA]</scope>
    <source>
        <strain evidence="3 4">KVB11</strain>
    </source>
</reference>
<accession>A0A5M6CIK9</accession>
<gene>
    <name evidence="3" type="ORF">F0919_11810</name>
</gene>
<dbReference type="Gene3D" id="3.90.1580.10">
    <property type="entry name" value="paralog of FGE (formylglycine-generating enzyme)"/>
    <property type="match status" value="1"/>
</dbReference>
<proteinExistence type="predicted"/>
<dbReference type="InterPro" id="IPR016187">
    <property type="entry name" value="CTDL_fold"/>
</dbReference>
<dbReference type="PANTHER" id="PTHR23150:SF19">
    <property type="entry name" value="FORMYLGLYCINE-GENERATING ENZYME"/>
    <property type="match status" value="1"/>
</dbReference>
<feature type="signal peptide" evidence="1">
    <location>
        <begin position="1"/>
        <end position="29"/>
    </location>
</feature>
<name>A0A5M6CIK9_9BACT</name>
<keyword evidence="4" id="KW-1185">Reference proteome</keyword>
<dbReference type="Proteomes" id="UP000323632">
    <property type="component" value="Unassembled WGS sequence"/>
</dbReference>
<dbReference type="Pfam" id="PF03781">
    <property type="entry name" value="FGE-sulfatase"/>
    <property type="match status" value="1"/>
</dbReference>
<dbReference type="InterPro" id="IPR051043">
    <property type="entry name" value="Sulfatase_Mod_Factor_Kinase"/>
</dbReference>
<dbReference type="EMBL" id="VWSH01000003">
    <property type="protein sequence ID" value="KAA5533225.1"/>
    <property type="molecule type" value="Genomic_DNA"/>
</dbReference>
<organism evidence="3 4">
    <name type="scientific">Taibaiella lutea</name>
    <dbReference type="NCBI Taxonomy" id="2608001"/>
    <lineage>
        <taxon>Bacteria</taxon>
        <taxon>Pseudomonadati</taxon>
        <taxon>Bacteroidota</taxon>
        <taxon>Chitinophagia</taxon>
        <taxon>Chitinophagales</taxon>
        <taxon>Chitinophagaceae</taxon>
        <taxon>Taibaiella</taxon>
    </lineage>
</organism>
<dbReference type="PANTHER" id="PTHR23150">
    <property type="entry name" value="SULFATASE MODIFYING FACTOR 1, 2"/>
    <property type="match status" value="1"/>
</dbReference>
<sequence length="438" mass="49626">MFEAITMTKNTKMKQLSLSIATVAMAMFAASCGQPTSQGQLVGDYSNRTNYRAPAPVGMVYVNSGVMKSGYSDQDIENSLDAPVRTYNMVGFYMDATEITNAEYRQFTNWVRDSIAKTTLGEFKDNEDGTQQIDWSTKVKWSDADVQDQLAGMYIDASQTGTGKKELDVKKYMYVVRQFDLTASIMNPGQPRSTFDTKQTVAVYPDTTVWVKQFAYSNNEPIARQYNWFSAFDEYPVVGVNWIQANAFCNWRTQLWKGARESRKLYFEGEFSLPDESQWEWAARGGRQLSPFPWGGPYAQNQKGCYLANFKPDRGDYSADGGLYTVRANAYWPNDYGLYNMSGNVAEWTRSIYSQGGYSVNMTADINPDIRAKLNETDPTWQRRVVVKGGSWRDPLPYLNVSNRDYEYADTAKAYIGFRCIYTQVAGALTNEPGRASR</sequence>
<evidence type="ECO:0000256" key="1">
    <source>
        <dbReference type="SAM" id="SignalP"/>
    </source>
</evidence>
<evidence type="ECO:0000313" key="4">
    <source>
        <dbReference type="Proteomes" id="UP000323632"/>
    </source>
</evidence>
<comment type="caution">
    <text evidence="3">The sequence shown here is derived from an EMBL/GenBank/DDBJ whole genome shotgun (WGS) entry which is preliminary data.</text>
</comment>
<evidence type="ECO:0000313" key="3">
    <source>
        <dbReference type="EMBL" id="KAA5533225.1"/>
    </source>
</evidence>
<protein>
    <submittedName>
        <fullName evidence="3">SUMF1/EgtB/PvdO family nonheme iron enzyme</fullName>
    </submittedName>
</protein>
<dbReference type="InterPro" id="IPR042095">
    <property type="entry name" value="SUMF_sf"/>
</dbReference>
<dbReference type="GO" id="GO:0120147">
    <property type="term" value="F:formylglycine-generating oxidase activity"/>
    <property type="evidence" value="ECO:0007669"/>
    <property type="project" value="TreeGrafter"/>
</dbReference>
<feature type="chain" id="PRO_5024406180" evidence="1">
    <location>
        <begin position="30"/>
        <end position="438"/>
    </location>
</feature>
<dbReference type="AlphaFoldDB" id="A0A5M6CIK9"/>